<dbReference type="PROSITE" id="PS50011">
    <property type="entry name" value="PROTEIN_KINASE_DOM"/>
    <property type="match status" value="1"/>
</dbReference>
<accession>A0AAD7CPN1</accession>
<dbReference type="Proteomes" id="UP001221757">
    <property type="component" value="Unassembled WGS sequence"/>
</dbReference>
<dbReference type="AlphaFoldDB" id="A0AAD7CPN1"/>
<protein>
    <recommendedName>
        <fullName evidence="1">non-specific serine/threonine protein kinase</fullName>
        <ecNumber evidence="1">2.7.11.1</ecNumber>
    </recommendedName>
</protein>
<dbReference type="SMART" id="SM00220">
    <property type="entry name" value="S_TKc"/>
    <property type="match status" value="1"/>
</dbReference>
<organism evidence="11 12">
    <name type="scientific">Mycena rosella</name>
    <name type="common">Pink bonnet</name>
    <name type="synonym">Agaricus rosellus</name>
    <dbReference type="NCBI Taxonomy" id="1033263"/>
    <lineage>
        <taxon>Eukaryota</taxon>
        <taxon>Fungi</taxon>
        <taxon>Dikarya</taxon>
        <taxon>Basidiomycota</taxon>
        <taxon>Agaricomycotina</taxon>
        <taxon>Agaricomycetes</taxon>
        <taxon>Agaricomycetidae</taxon>
        <taxon>Agaricales</taxon>
        <taxon>Marasmiineae</taxon>
        <taxon>Mycenaceae</taxon>
        <taxon>Mycena</taxon>
    </lineage>
</organism>
<evidence type="ECO:0000259" key="10">
    <source>
        <dbReference type="PROSITE" id="PS50011"/>
    </source>
</evidence>
<dbReference type="SUPFAM" id="SSF56112">
    <property type="entry name" value="Protein kinase-like (PK-like)"/>
    <property type="match status" value="1"/>
</dbReference>
<name>A0AAD7CPN1_MYCRO</name>
<keyword evidence="4" id="KW-0547">Nucleotide-binding</keyword>
<comment type="caution">
    <text evidence="11">The sequence shown here is derived from an EMBL/GenBank/DDBJ whole genome shotgun (WGS) entry which is preliminary data.</text>
</comment>
<dbReference type="EMBL" id="JARKIE010000296">
    <property type="protein sequence ID" value="KAJ7656691.1"/>
    <property type="molecule type" value="Genomic_DNA"/>
</dbReference>
<evidence type="ECO:0000256" key="2">
    <source>
        <dbReference type="ARBA" id="ARBA00022527"/>
    </source>
</evidence>
<dbReference type="GO" id="GO:0004674">
    <property type="term" value="F:protein serine/threonine kinase activity"/>
    <property type="evidence" value="ECO:0007669"/>
    <property type="project" value="UniProtKB-KW"/>
</dbReference>
<comment type="catalytic activity">
    <reaction evidence="7">
        <text>L-threonyl-[protein] + ATP = O-phospho-L-threonyl-[protein] + ADP + H(+)</text>
        <dbReference type="Rhea" id="RHEA:46608"/>
        <dbReference type="Rhea" id="RHEA-COMP:11060"/>
        <dbReference type="Rhea" id="RHEA-COMP:11605"/>
        <dbReference type="ChEBI" id="CHEBI:15378"/>
        <dbReference type="ChEBI" id="CHEBI:30013"/>
        <dbReference type="ChEBI" id="CHEBI:30616"/>
        <dbReference type="ChEBI" id="CHEBI:61977"/>
        <dbReference type="ChEBI" id="CHEBI:456216"/>
        <dbReference type="EC" id="2.7.11.1"/>
    </reaction>
</comment>
<gene>
    <name evidence="11" type="ORF">B0H17DRAFT_1098167</name>
</gene>
<dbReference type="Pfam" id="PF00069">
    <property type="entry name" value="Pkinase"/>
    <property type="match status" value="1"/>
</dbReference>
<dbReference type="Gene3D" id="3.30.200.20">
    <property type="entry name" value="Phosphorylase Kinase, domain 1"/>
    <property type="match status" value="1"/>
</dbReference>
<keyword evidence="6" id="KW-0067">ATP-binding</keyword>
<keyword evidence="2" id="KW-0723">Serine/threonine-protein kinase</keyword>
<feature type="region of interest" description="Disordered" evidence="9">
    <location>
        <begin position="205"/>
        <end position="246"/>
    </location>
</feature>
<dbReference type="PANTHER" id="PTHR24356:SF1">
    <property type="entry name" value="SERINE_THREONINE-PROTEIN KINASE GREATWALL"/>
    <property type="match status" value="1"/>
</dbReference>
<sequence length="246" mass="26505">MSADSASTTVPIGTSPPTAPVAAAVLSLADFDILRPIGKGDTDNVFLVRHKETQALYALKIAPKTGKAAADLPLEQEILLSAAQDSSPFVLRLVGSWHDSANYYLLSISHFRRPSLFRLIIESRFSRERAKLYVAQLLSTFAHTSIRISPVCIVDPSIFDGNGNVILCDLGLGKYFPLSTDPREPDFVNFEVDPNATSGSFRWEEAPVTSERCGTPGFASRQPSDARPIQQGVSGRAGTLRGGGLS</sequence>
<evidence type="ECO:0000256" key="8">
    <source>
        <dbReference type="ARBA" id="ARBA00048679"/>
    </source>
</evidence>
<dbReference type="InterPro" id="IPR050236">
    <property type="entry name" value="Ser_Thr_kinase_AGC"/>
</dbReference>
<comment type="catalytic activity">
    <reaction evidence="8">
        <text>L-seryl-[protein] + ATP = O-phospho-L-seryl-[protein] + ADP + H(+)</text>
        <dbReference type="Rhea" id="RHEA:17989"/>
        <dbReference type="Rhea" id="RHEA-COMP:9863"/>
        <dbReference type="Rhea" id="RHEA-COMP:11604"/>
        <dbReference type="ChEBI" id="CHEBI:15378"/>
        <dbReference type="ChEBI" id="CHEBI:29999"/>
        <dbReference type="ChEBI" id="CHEBI:30616"/>
        <dbReference type="ChEBI" id="CHEBI:83421"/>
        <dbReference type="ChEBI" id="CHEBI:456216"/>
        <dbReference type="EC" id="2.7.11.1"/>
    </reaction>
</comment>
<dbReference type="PANTHER" id="PTHR24356">
    <property type="entry name" value="SERINE/THREONINE-PROTEIN KINASE"/>
    <property type="match status" value="1"/>
</dbReference>
<dbReference type="GO" id="GO:0005524">
    <property type="term" value="F:ATP binding"/>
    <property type="evidence" value="ECO:0007669"/>
    <property type="project" value="UniProtKB-KW"/>
</dbReference>
<evidence type="ECO:0000256" key="3">
    <source>
        <dbReference type="ARBA" id="ARBA00022679"/>
    </source>
</evidence>
<proteinExistence type="predicted"/>
<reference evidence="11" key="1">
    <citation type="submission" date="2023-03" db="EMBL/GenBank/DDBJ databases">
        <title>Massive genome expansion in bonnet fungi (Mycena s.s.) driven by repeated elements and novel gene families across ecological guilds.</title>
        <authorList>
            <consortium name="Lawrence Berkeley National Laboratory"/>
            <person name="Harder C.B."/>
            <person name="Miyauchi S."/>
            <person name="Viragh M."/>
            <person name="Kuo A."/>
            <person name="Thoen E."/>
            <person name="Andreopoulos B."/>
            <person name="Lu D."/>
            <person name="Skrede I."/>
            <person name="Drula E."/>
            <person name="Henrissat B."/>
            <person name="Morin E."/>
            <person name="Kohler A."/>
            <person name="Barry K."/>
            <person name="LaButti K."/>
            <person name="Morin E."/>
            <person name="Salamov A."/>
            <person name="Lipzen A."/>
            <person name="Mereny Z."/>
            <person name="Hegedus B."/>
            <person name="Baldrian P."/>
            <person name="Stursova M."/>
            <person name="Weitz H."/>
            <person name="Taylor A."/>
            <person name="Grigoriev I.V."/>
            <person name="Nagy L.G."/>
            <person name="Martin F."/>
            <person name="Kauserud H."/>
        </authorList>
    </citation>
    <scope>NUCLEOTIDE SEQUENCE</scope>
    <source>
        <strain evidence="11">CBHHK067</strain>
    </source>
</reference>
<evidence type="ECO:0000256" key="5">
    <source>
        <dbReference type="ARBA" id="ARBA00022777"/>
    </source>
</evidence>
<evidence type="ECO:0000256" key="4">
    <source>
        <dbReference type="ARBA" id="ARBA00022741"/>
    </source>
</evidence>
<dbReference type="GO" id="GO:0035556">
    <property type="term" value="P:intracellular signal transduction"/>
    <property type="evidence" value="ECO:0007669"/>
    <property type="project" value="TreeGrafter"/>
</dbReference>
<dbReference type="InterPro" id="IPR000719">
    <property type="entry name" value="Prot_kinase_dom"/>
</dbReference>
<dbReference type="InterPro" id="IPR011009">
    <property type="entry name" value="Kinase-like_dom_sf"/>
</dbReference>
<evidence type="ECO:0000256" key="6">
    <source>
        <dbReference type="ARBA" id="ARBA00022840"/>
    </source>
</evidence>
<evidence type="ECO:0000256" key="7">
    <source>
        <dbReference type="ARBA" id="ARBA00047899"/>
    </source>
</evidence>
<evidence type="ECO:0000256" key="1">
    <source>
        <dbReference type="ARBA" id="ARBA00012513"/>
    </source>
</evidence>
<evidence type="ECO:0000313" key="12">
    <source>
        <dbReference type="Proteomes" id="UP001221757"/>
    </source>
</evidence>
<keyword evidence="5 11" id="KW-0418">Kinase</keyword>
<keyword evidence="3" id="KW-0808">Transferase</keyword>
<evidence type="ECO:0000256" key="9">
    <source>
        <dbReference type="SAM" id="MobiDB-lite"/>
    </source>
</evidence>
<feature type="domain" description="Protein kinase" evidence="10">
    <location>
        <begin position="31"/>
        <end position="246"/>
    </location>
</feature>
<dbReference type="EC" id="2.7.11.1" evidence="1"/>
<evidence type="ECO:0000313" key="11">
    <source>
        <dbReference type="EMBL" id="KAJ7656691.1"/>
    </source>
</evidence>
<keyword evidence="12" id="KW-1185">Reference proteome</keyword>